<feature type="transmembrane region" description="Helical" evidence="9">
    <location>
        <begin position="154"/>
        <end position="178"/>
    </location>
</feature>
<feature type="transmembrane region" description="Helical" evidence="9">
    <location>
        <begin position="190"/>
        <end position="209"/>
    </location>
</feature>
<evidence type="ECO:0000256" key="4">
    <source>
        <dbReference type="ARBA" id="ARBA00022692"/>
    </source>
</evidence>
<dbReference type="InterPro" id="IPR036259">
    <property type="entry name" value="MFS_trans_sf"/>
</dbReference>
<organism evidence="11">
    <name type="scientific">Lygus hesperus</name>
    <name type="common">Western plant bug</name>
    <dbReference type="NCBI Taxonomy" id="30085"/>
    <lineage>
        <taxon>Eukaryota</taxon>
        <taxon>Metazoa</taxon>
        <taxon>Ecdysozoa</taxon>
        <taxon>Arthropoda</taxon>
        <taxon>Hexapoda</taxon>
        <taxon>Insecta</taxon>
        <taxon>Pterygota</taxon>
        <taxon>Neoptera</taxon>
        <taxon>Paraneoptera</taxon>
        <taxon>Hemiptera</taxon>
        <taxon>Heteroptera</taxon>
        <taxon>Panheteroptera</taxon>
        <taxon>Cimicomorpha</taxon>
        <taxon>Miridae</taxon>
        <taxon>Mirini</taxon>
        <taxon>Lygus</taxon>
    </lineage>
</organism>
<name>A0A146M0K8_LYGHE</name>
<feature type="transmembrane region" description="Helical" evidence="9">
    <location>
        <begin position="306"/>
        <end position="329"/>
    </location>
</feature>
<dbReference type="GO" id="GO:0015347">
    <property type="term" value="F:sodium-independent organic anion transmembrane transporter activity"/>
    <property type="evidence" value="ECO:0007669"/>
    <property type="project" value="TreeGrafter"/>
</dbReference>
<gene>
    <name evidence="11" type="primary">Slco4c1_2</name>
    <name evidence="11" type="ORF">g.39608</name>
</gene>
<dbReference type="Pfam" id="PF07648">
    <property type="entry name" value="Kazal_2"/>
    <property type="match status" value="1"/>
</dbReference>
<dbReference type="EMBL" id="GDHC01006087">
    <property type="protein sequence ID" value="JAQ12542.1"/>
    <property type="molecule type" value="Transcribed_RNA"/>
</dbReference>
<reference evidence="11" key="1">
    <citation type="journal article" date="2016" name="Gigascience">
        <title>De novo construction of an expanded transcriptome assembly for the western tarnished plant bug, Lygus hesperus.</title>
        <authorList>
            <person name="Tassone E.E."/>
            <person name="Geib S.M."/>
            <person name="Hall B."/>
            <person name="Fabrick J.A."/>
            <person name="Brent C.S."/>
            <person name="Hull J.J."/>
        </authorList>
    </citation>
    <scope>NUCLEOTIDE SEQUENCE</scope>
</reference>
<feature type="transmembrane region" description="Helical" evidence="9">
    <location>
        <begin position="399"/>
        <end position="424"/>
    </location>
</feature>
<keyword evidence="6 9" id="KW-0472">Membrane</keyword>
<dbReference type="SUPFAM" id="SSF100895">
    <property type="entry name" value="Kazal-type serine protease inhibitors"/>
    <property type="match status" value="1"/>
</dbReference>
<dbReference type="PROSITE" id="PS51465">
    <property type="entry name" value="KAZAL_2"/>
    <property type="match status" value="1"/>
</dbReference>
<feature type="transmembrane region" description="Helical" evidence="9">
    <location>
        <begin position="47"/>
        <end position="68"/>
    </location>
</feature>
<evidence type="ECO:0000313" key="11">
    <source>
        <dbReference type="EMBL" id="JAQ12542.1"/>
    </source>
</evidence>
<sequence length="467" mass="52030">MAILGPAIGAGVGGLFSHYLDADFLRRITIPEDEVLTPDNPRWVGCWWLGFVIFGLVFYPLGAFVLGYPKVLPGTKELIALKKIKSREDYTATGTIQVPEIKTFSSLPNLLWFVVQNIRFDLITVAGTCELFLLQALGTHFPKLLQQQFNLEPLMVSICLGTVTVPPCLIGLSVGGYIMRVYQLELKASLFFCACLGAIGTVILSGIMLHCPNNDFDGFRRELRSDEPTDSYLDKECNKDCHCDKTLFNPICGFDNITYYSACFAGCETEKIYDNKKVYYNCRCVNHTDSRGFQAKYGPCPKECKLLYLMLTGIFMYQVISFMAGVPAITASLRSICINRCNDQEFRSLALAVQWMCFRLFGAIPGPIILGSAVDASCIHWNFAKGVRGSCLVYDHWKLGWLTALTCVVVKFIETAAFTGAFFLEKKRLTKISIYRSQSATMSKLSASESHVSSRPSQPTVKTESAH</sequence>
<evidence type="ECO:0000256" key="3">
    <source>
        <dbReference type="ARBA" id="ARBA00022475"/>
    </source>
</evidence>
<feature type="region of interest" description="Disordered" evidence="8">
    <location>
        <begin position="446"/>
        <end position="467"/>
    </location>
</feature>
<dbReference type="InterPro" id="IPR002350">
    <property type="entry name" value="Kazal_dom"/>
</dbReference>
<dbReference type="Pfam" id="PF03137">
    <property type="entry name" value="OATP"/>
    <property type="match status" value="1"/>
</dbReference>
<evidence type="ECO:0000256" key="8">
    <source>
        <dbReference type="SAM" id="MobiDB-lite"/>
    </source>
</evidence>
<feature type="transmembrane region" description="Helical" evidence="9">
    <location>
        <begin position="110"/>
        <end position="134"/>
    </location>
</feature>
<feature type="transmembrane region" description="Helical" evidence="9">
    <location>
        <begin position="349"/>
        <end position="370"/>
    </location>
</feature>
<evidence type="ECO:0000256" key="5">
    <source>
        <dbReference type="ARBA" id="ARBA00022989"/>
    </source>
</evidence>
<accession>A0A146M0K8</accession>
<keyword evidence="4 9" id="KW-0812">Transmembrane</keyword>
<keyword evidence="7" id="KW-1015">Disulfide bond</keyword>
<proteinExistence type="inferred from homology"/>
<dbReference type="InterPro" id="IPR036058">
    <property type="entry name" value="Kazal_dom_sf"/>
</dbReference>
<dbReference type="PANTHER" id="PTHR11388">
    <property type="entry name" value="ORGANIC ANION TRANSPORTER"/>
    <property type="match status" value="1"/>
</dbReference>
<protein>
    <submittedName>
        <fullName evidence="11">Solute carrier organic anion transporter family member 4C1</fullName>
    </submittedName>
</protein>
<keyword evidence="3" id="KW-1003">Cell membrane</keyword>
<keyword evidence="5 9" id="KW-1133">Transmembrane helix</keyword>
<comment type="subcellular location">
    <subcellularLocation>
        <location evidence="1">Cell membrane</location>
        <topology evidence="1">Multi-pass membrane protein</topology>
    </subcellularLocation>
</comment>
<feature type="domain" description="Kazal-like" evidence="10">
    <location>
        <begin position="231"/>
        <end position="286"/>
    </location>
</feature>
<evidence type="ECO:0000256" key="7">
    <source>
        <dbReference type="ARBA" id="ARBA00023157"/>
    </source>
</evidence>
<comment type="similarity">
    <text evidence="2">Belongs to the organo anion transporter (TC 2.A.60) family.</text>
</comment>
<dbReference type="SUPFAM" id="SSF103473">
    <property type="entry name" value="MFS general substrate transporter"/>
    <property type="match status" value="1"/>
</dbReference>
<dbReference type="GO" id="GO:0016323">
    <property type="term" value="C:basolateral plasma membrane"/>
    <property type="evidence" value="ECO:0007669"/>
    <property type="project" value="TreeGrafter"/>
</dbReference>
<evidence type="ECO:0000256" key="6">
    <source>
        <dbReference type="ARBA" id="ARBA00023136"/>
    </source>
</evidence>
<dbReference type="InterPro" id="IPR004156">
    <property type="entry name" value="OATP"/>
</dbReference>
<evidence type="ECO:0000259" key="10">
    <source>
        <dbReference type="PROSITE" id="PS51465"/>
    </source>
</evidence>
<evidence type="ECO:0000256" key="2">
    <source>
        <dbReference type="ARBA" id="ARBA00009657"/>
    </source>
</evidence>
<evidence type="ECO:0000256" key="1">
    <source>
        <dbReference type="ARBA" id="ARBA00004651"/>
    </source>
</evidence>
<evidence type="ECO:0000256" key="9">
    <source>
        <dbReference type="SAM" id="Phobius"/>
    </source>
</evidence>
<dbReference type="PANTHER" id="PTHR11388:SF100">
    <property type="entry name" value="SOLUTE CARRIER ORGANIC ANION TRANSPORTER FAMILY MEMBER 4A1"/>
    <property type="match status" value="1"/>
</dbReference>
<dbReference type="AlphaFoldDB" id="A0A146M0K8"/>
<dbReference type="GO" id="GO:0043252">
    <property type="term" value="P:sodium-independent organic anion transport"/>
    <property type="evidence" value="ECO:0007669"/>
    <property type="project" value="TreeGrafter"/>
</dbReference>